<name>A0AAV7RZM4_PLEWA</name>
<accession>A0AAV7RZM4</accession>
<organism evidence="2 3">
    <name type="scientific">Pleurodeles waltl</name>
    <name type="common">Iberian ribbed newt</name>
    <dbReference type="NCBI Taxonomy" id="8319"/>
    <lineage>
        <taxon>Eukaryota</taxon>
        <taxon>Metazoa</taxon>
        <taxon>Chordata</taxon>
        <taxon>Craniata</taxon>
        <taxon>Vertebrata</taxon>
        <taxon>Euteleostomi</taxon>
        <taxon>Amphibia</taxon>
        <taxon>Batrachia</taxon>
        <taxon>Caudata</taxon>
        <taxon>Salamandroidea</taxon>
        <taxon>Salamandridae</taxon>
        <taxon>Pleurodelinae</taxon>
        <taxon>Pleurodeles</taxon>
    </lineage>
</organism>
<feature type="region of interest" description="Disordered" evidence="1">
    <location>
        <begin position="1"/>
        <end position="64"/>
    </location>
</feature>
<protein>
    <submittedName>
        <fullName evidence="2">Uncharacterized protein</fullName>
    </submittedName>
</protein>
<keyword evidence="3" id="KW-1185">Reference proteome</keyword>
<dbReference type="EMBL" id="JANPWB010000009">
    <property type="protein sequence ID" value="KAJ1158234.1"/>
    <property type="molecule type" value="Genomic_DNA"/>
</dbReference>
<dbReference type="Proteomes" id="UP001066276">
    <property type="component" value="Chromosome 5"/>
</dbReference>
<comment type="caution">
    <text evidence="2">The sequence shown here is derived from an EMBL/GenBank/DDBJ whole genome shotgun (WGS) entry which is preliminary data.</text>
</comment>
<proteinExistence type="predicted"/>
<dbReference type="AlphaFoldDB" id="A0AAV7RZM4"/>
<evidence type="ECO:0000313" key="2">
    <source>
        <dbReference type="EMBL" id="KAJ1158234.1"/>
    </source>
</evidence>
<reference evidence="2" key="1">
    <citation type="journal article" date="2022" name="bioRxiv">
        <title>Sequencing and chromosome-scale assembly of the giantPleurodeles waltlgenome.</title>
        <authorList>
            <person name="Brown T."/>
            <person name="Elewa A."/>
            <person name="Iarovenko S."/>
            <person name="Subramanian E."/>
            <person name="Araus A.J."/>
            <person name="Petzold A."/>
            <person name="Susuki M."/>
            <person name="Suzuki K.-i.T."/>
            <person name="Hayashi T."/>
            <person name="Toyoda A."/>
            <person name="Oliveira C."/>
            <person name="Osipova E."/>
            <person name="Leigh N.D."/>
            <person name="Simon A."/>
            <person name="Yun M.H."/>
        </authorList>
    </citation>
    <scope>NUCLEOTIDE SEQUENCE</scope>
    <source>
        <strain evidence="2">20211129_DDA</strain>
        <tissue evidence="2">Liver</tissue>
    </source>
</reference>
<sequence length="89" mass="9050">MSHSGQQFLPLPESSGWGTQGATPGLPASALRPPSAEATIRWEAGTQGQSGAPDTEVQPAGESLGGAVLRAGAARTLLRRELSGLSRSI</sequence>
<evidence type="ECO:0000313" key="3">
    <source>
        <dbReference type="Proteomes" id="UP001066276"/>
    </source>
</evidence>
<gene>
    <name evidence="2" type="ORF">NDU88_010928</name>
</gene>
<evidence type="ECO:0000256" key="1">
    <source>
        <dbReference type="SAM" id="MobiDB-lite"/>
    </source>
</evidence>